<keyword evidence="2" id="KW-1185">Reference proteome</keyword>
<dbReference type="Proteomes" id="UP001177021">
    <property type="component" value="Unassembled WGS sequence"/>
</dbReference>
<reference evidence="1" key="1">
    <citation type="submission" date="2023-10" db="EMBL/GenBank/DDBJ databases">
        <authorList>
            <person name="Rodriguez Cubillos JULIANA M."/>
            <person name="De Vega J."/>
        </authorList>
    </citation>
    <scope>NUCLEOTIDE SEQUENCE</scope>
</reference>
<name>A0ACB0MEE8_TRIPR</name>
<accession>A0ACB0MEE8</accession>
<comment type="caution">
    <text evidence="1">The sequence shown here is derived from an EMBL/GenBank/DDBJ whole genome shotgun (WGS) entry which is preliminary data.</text>
</comment>
<dbReference type="EMBL" id="CASHSV030000823">
    <property type="protein sequence ID" value="CAJ2679128.1"/>
    <property type="molecule type" value="Genomic_DNA"/>
</dbReference>
<sequence length="200" mass="23096">MGEILCVVRGRDFNGKKVKFYFLSHHYKQNVFFRTRCITKTLNYQDQKTNLYQKSKPFNKQVQQQLNDSIKQAHIQSTKYEICTYAIMLHEFPFQLPEIGFQVMSENDGDDDLECGCTGELSFMFHRLSSPPELSSSRDTNRSAIFFIATQNSTSRDTRNTAPSGSNPDSAFQTRFRSFLSFFYEDNAAARFGTSSTFQI</sequence>
<protein>
    <submittedName>
        <fullName evidence="1">Uncharacterized protein</fullName>
    </submittedName>
</protein>
<proteinExistence type="predicted"/>
<gene>
    <name evidence="1" type="ORF">MILVUS5_LOCUS41286</name>
</gene>
<evidence type="ECO:0000313" key="2">
    <source>
        <dbReference type="Proteomes" id="UP001177021"/>
    </source>
</evidence>
<organism evidence="1 2">
    <name type="scientific">Trifolium pratense</name>
    <name type="common">Red clover</name>
    <dbReference type="NCBI Taxonomy" id="57577"/>
    <lineage>
        <taxon>Eukaryota</taxon>
        <taxon>Viridiplantae</taxon>
        <taxon>Streptophyta</taxon>
        <taxon>Embryophyta</taxon>
        <taxon>Tracheophyta</taxon>
        <taxon>Spermatophyta</taxon>
        <taxon>Magnoliopsida</taxon>
        <taxon>eudicotyledons</taxon>
        <taxon>Gunneridae</taxon>
        <taxon>Pentapetalae</taxon>
        <taxon>rosids</taxon>
        <taxon>fabids</taxon>
        <taxon>Fabales</taxon>
        <taxon>Fabaceae</taxon>
        <taxon>Papilionoideae</taxon>
        <taxon>50 kb inversion clade</taxon>
        <taxon>NPAAA clade</taxon>
        <taxon>Hologalegina</taxon>
        <taxon>IRL clade</taxon>
        <taxon>Trifolieae</taxon>
        <taxon>Trifolium</taxon>
    </lineage>
</organism>
<evidence type="ECO:0000313" key="1">
    <source>
        <dbReference type="EMBL" id="CAJ2679128.1"/>
    </source>
</evidence>